<keyword evidence="2" id="KW-1185">Reference proteome</keyword>
<evidence type="ECO:0000313" key="1">
    <source>
        <dbReference type="EMBL" id="KAH1064444.1"/>
    </source>
</evidence>
<protein>
    <submittedName>
        <fullName evidence="1">Uncharacterized protein</fullName>
    </submittedName>
</protein>
<name>A0A9D3V019_9ROSI</name>
<reference evidence="1 2" key="1">
    <citation type="journal article" date="2021" name="Plant Biotechnol. J.">
        <title>Multi-omics assisted identification of the key and species-specific regulatory components of drought-tolerant mechanisms in Gossypium stocksii.</title>
        <authorList>
            <person name="Yu D."/>
            <person name="Ke L."/>
            <person name="Zhang D."/>
            <person name="Wu Y."/>
            <person name="Sun Y."/>
            <person name="Mei J."/>
            <person name="Sun J."/>
            <person name="Sun Y."/>
        </authorList>
    </citation>
    <scope>NUCLEOTIDE SEQUENCE [LARGE SCALE GENOMIC DNA]</scope>
    <source>
        <strain evidence="2">cv. E1</strain>
        <tissue evidence="1">Leaf</tissue>
    </source>
</reference>
<gene>
    <name evidence="1" type="ORF">J1N35_029431</name>
</gene>
<dbReference type="OrthoDB" id="959451at2759"/>
<accession>A0A9D3V019</accession>
<proteinExistence type="predicted"/>
<dbReference type="EMBL" id="JAIQCV010000009">
    <property type="protein sequence ID" value="KAH1064444.1"/>
    <property type="molecule type" value="Genomic_DNA"/>
</dbReference>
<comment type="caution">
    <text evidence="1">The sequence shown here is derived from an EMBL/GenBank/DDBJ whole genome shotgun (WGS) entry which is preliminary data.</text>
</comment>
<dbReference type="AlphaFoldDB" id="A0A9D3V019"/>
<evidence type="ECO:0000313" key="2">
    <source>
        <dbReference type="Proteomes" id="UP000828251"/>
    </source>
</evidence>
<organism evidence="1 2">
    <name type="scientific">Gossypium stocksii</name>
    <dbReference type="NCBI Taxonomy" id="47602"/>
    <lineage>
        <taxon>Eukaryota</taxon>
        <taxon>Viridiplantae</taxon>
        <taxon>Streptophyta</taxon>
        <taxon>Embryophyta</taxon>
        <taxon>Tracheophyta</taxon>
        <taxon>Spermatophyta</taxon>
        <taxon>Magnoliopsida</taxon>
        <taxon>eudicotyledons</taxon>
        <taxon>Gunneridae</taxon>
        <taxon>Pentapetalae</taxon>
        <taxon>rosids</taxon>
        <taxon>malvids</taxon>
        <taxon>Malvales</taxon>
        <taxon>Malvaceae</taxon>
        <taxon>Malvoideae</taxon>
        <taxon>Gossypium</taxon>
    </lineage>
</organism>
<dbReference type="Proteomes" id="UP000828251">
    <property type="component" value="Unassembled WGS sequence"/>
</dbReference>
<sequence>MVVTVTTIITNDAGQDLKLRSSSHGSPPDPIKNTATATFLQTLPTNYVNGAFVYKVNDTFSWIVFWTPDDQVFTKLFKISDPIPREQAASNPRQGHSEDEIIYAGYKYTV</sequence>